<evidence type="ECO:0000256" key="7">
    <source>
        <dbReference type="SAM" id="Phobius"/>
    </source>
</evidence>
<dbReference type="OrthoDB" id="293424at2759"/>
<keyword evidence="3" id="KW-0677">Repeat</keyword>
<keyword evidence="4" id="KW-0863">Zinc-finger</keyword>
<dbReference type="Gene3D" id="1.20.120.1750">
    <property type="match status" value="1"/>
</dbReference>
<dbReference type="GO" id="GO:0016567">
    <property type="term" value="P:protein ubiquitination"/>
    <property type="evidence" value="ECO:0007669"/>
    <property type="project" value="InterPro"/>
</dbReference>
<evidence type="ECO:0000259" key="8">
    <source>
        <dbReference type="PROSITE" id="PS51873"/>
    </source>
</evidence>
<sequence length="403" mass="47715">MDSKLCDICYSTEIEPDNQPRINTLPCQCIPQNYCDQCLESWVVSSVQKNYMPEISIKCMSNKCKSIFTLEQIVDFICQKSKPMDLSQINEVALNHYLNNQQDVKQCPKQGCKYYGVINYKKCRENLVCELCQTEWRDEIHISYTEKFLSQIKNLMHLNFDFFTALRNLIFEEPCPRCGVLIQKNGGCNHMMCGKCSHEFCWWCLDGYYGYNHSQNLFCPFRQTALIGSLVIAFLMINFKLVYWSDILMGIEWFIVYNLGALVCEVVFFVSFMSYAQLHDNYLRYRRERSQYLYQGDRITRNATKLNLLIWILMTVIALLFQGFIFMNVSKSVFIYRWFELTFFEICLALFGGFIYLTSKGVVFIGRLFKYIYQRYVRRNQNYQFDGRKICNPYQKCGDCLTN</sequence>
<evidence type="ECO:0000313" key="10">
    <source>
        <dbReference type="Proteomes" id="UP000039865"/>
    </source>
</evidence>
<feature type="domain" description="RING-type" evidence="8">
    <location>
        <begin position="2"/>
        <end position="225"/>
    </location>
</feature>
<dbReference type="InterPro" id="IPR031127">
    <property type="entry name" value="E3_UB_ligase_RBR"/>
</dbReference>
<dbReference type="GO" id="GO:0008270">
    <property type="term" value="F:zinc ion binding"/>
    <property type="evidence" value="ECO:0007669"/>
    <property type="project" value="UniProtKB-KW"/>
</dbReference>
<organism evidence="9 10">
    <name type="scientific">Stylonychia lemnae</name>
    <name type="common">Ciliate</name>
    <dbReference type="NCBI Taxonomy" id="5949"/>
    <lineage>
        <taxon>Eukaryota</taxon>
        <taxon>Sar</taxon>
        <taxon>Alveolata</taxon>
        <taxon>Ciliophora</taxon>
        <taxon>Intramacronucleata</taxon>
        <taxon>Spirotrichea</taxon>
        <taxon>Stichotrichia</taxon>
        <taxon>Sporadotrichida</taxon>
        <taxon>Oxytrichidae</taxon>
        <taxon>Stylonychinae</taxon>
        <taxon>Stylonychia</taxon>
    </lineage>
</organism>
<gene>
    <name evidence="9" type="primary">Contig12109.g12945</name>
    <name evidence="9" type="ORF">STYLEM_10210</name>
</gene>
<evidence type="ECO:0000256" key="1">
    <source>
        <dbReference type="ARBA" id="ARBA00022679"/>
    </source>
</evidence>
<feature type="transmembrane region" description="Helical" evidence="7">
    <location>
        <begin position="308"/>
        <end position="329"/>
    </location>
</feature>
<dbReference type="SUPFAM" id="SSF57850">
    <property type="entry name" value="RING/U-box"/>
    <property type="match status" value="1"/>
</dbReference>
<accession>A0A078AG49</accession>
<keyword evidence="2" id="KW-0479">Metal-binding</keyword>
<evidence type="ECO:0000256" key="3">
    <source>
        <dbReference type="ARBA" id="ARBA00022737"/>
    </source>
</evidence>
<protein>
    <submittedName>
        <fullName evidence="9">Ibr domain containing protein</fullName>
    </submittedName>
</protein>
<keyword evidence="1" id="KW-0808">Transferase</keyword>
<keyword evidence="10" id="KW-1185">Reference proteome</keyword>
<dbReference type="AlphaFoldDB" id="A0A078AG49"/>
<dbReference type="OMA" id="DICAISR"/>
<dbReference type="PROSITE" id="PS00518">
    <property type="entry name" value="ZF_RING_1"/>
    <property type="match status" value="1"/>
</dbReference>
<dbReference type="PROSITE" id="PS51873">
    <property type="entry name" value="TRIAD"/>
    <property type="match status" value="1"/>
</dbReference>
<feature type="transmembrane region" description="Helical" evidence="7">
    <location>
        <begin position="255"/>
        <end position="278"/>
    </location>
</feature>
<keyword evidence="7" id="KW-0812">Transmembrane</keyword>
<evidence type="ECO:0000313" key="9">
    <source>
        <dbReference type="EMBL" id="CDW81199.1"/>
    </source>
</evidence>
<dbReference type="Proteomes" id="UP000039865">
    <property type="component" value="Unassembled WGS sequence"/>
</dbReference>
<evidence type="ECO:0000256" key="2">
    <source>
        <dbReference type="ARBA" id="ARBA00022723"/>
    </source>
</evidence>
<dbReference type="PANTHER" id="PTHR11685">
    <property type="entry name" value="RBR FAMILY RING FINGER AND IBR DOMAIN-CONTAINING"/>
    <property type="match status" value="1"/>
</dbReference>
<proteinExistence type="predicted"/>
<dbReference type="InterPro" id="IPR017907">
    <property type="entry name" value="Znf_RING_CS"/>
</dbReference>
<keyword evidence="7" id="KW-0472">Membrane</keyword>
<reference evidence="9 10" key="1">
    <citation type="submission" date="2014-06" db="EMBL/GenBank/DDBJ databases">
        <authorList>
            <person name="Swart Estienne"/>
        </authorList>
    </citation>
    <scope>NUCLEOTIDE SEQUENCE [LARGE SCALE GENOMIC DNA]</scope>
    <source>
        <strain evidence="9 10">130c</strain>
    </source>
</reference>
<feature type="transmembrane region" description="Helical" evidence="7">
    <location>
        <begin position="341"/>
        <end position="369"/>
    </location>
</feature>
<evidence type="ECO:0000256" key="6">
    <source>
        <dbReference type="ARBA" id="ARBA00022833"/>
    </source>
</evidence>
<evidence type="ECO:0000256" key="5">
    <source>
        <dbReference type="ARBA" id="ARBA00022786"/>
    </source>
</evidence>
<keyword evidence="7" id="KW-1133">Transmembrane helix</keyword>
<evidence type="ECO:0000256" key="4">
    <source>
        <dbReference type="ARBA" id="ARBA00022771"/>
    </source>
</evidence>
<dbReference type="EMBL" id="CCKQ01009694">
    <property type="protein sequence ID" value="CDW81199.1"/>
    <property type="molecule type" value="Genomic_DNA"/>
</dbReference>
<name>A0A078AG49_STYLE</name>
<keyword evidence="6" id="KW-0862">Zinc</keyword>
<dbReference type="GO" id="GO:0004842">
    <property type="term" value="F:ubiquitin-protein transferase activity"/>
    <property type="evidence" value="ECO:0007669"/>
    <property type="project" value="InterPro"/>
</dbReference>
<dbReference type="InterPro" id="IPR044066">
    <property type="entry name" value="TRIAD_supradom"/>
</dbReference>
<dbReference type="Pfam" id="PF22191">
    <property type="entry name" value="IBR_1"/>
    <property type="match status" value="1"/>
</dbReference>
<keyword evidence="5" id="KW-0833">Ubl conjugation pathway</keyword>
<feature type="transmembrane region" description="Helical" evidence="7">
    <location>
        <begin position="224"/>
        <end position="243"/>
    </location>
</feature>
<dbReference type="InParanoid" id="A0A078AG49"/>